<evidence type="ECO:0000313" key="3">
    <source>
        <dbReference type="Proteomes" id="UP000308197"/>
    </source>
</evidence>
<proteinExistence type="predicted"/>
<gene>
    <name evidence="2" type="ORF">K466DRAFT_269533</name>
</gene>
<dbReference type="AlphaFoldDB" id="A0A5C3PR72"/>
<keyword evidence="3" id="KW-1185">Reference proteome</keyword>
<name>A0A5C3PR72_9APHY</name>
<sequence length="179" mass="20092">MTRSCPARGPGKRVQRQVMPRRPLLVRYVRTSSSLATTRSCCRGSRPQRAWACLWSSCGCFSTSFWRCSRVWLEAMLTWSSQKNASSLESLRCGRPLLKVEPGTNIQCQPPRRHHTSFDAQDDDTSYGQHDLSALGRGSEPAQDRARYTSVSRGALTVVYESERVDVSPFLSPPLITIP</sequence>
<organism evidence="2 3">
    <name type="scientific">Polyporus arcularius HHB13444</name>
    <dbReference type="NCBI Taxonomy" id="1314778"/>
    <lineage>
        <taxon>Eukaryota</taxon>
        <taxon>Fungi</taxon>
        <taxon>Dikarya</taxon>
        <taxon>Basidiomycota</taxon>
        <taxon>Agaricomycotina</taxon>
        <taxon>Agaricomycetes</taxon>
        <taxon>Polyporales</taxon>
        <taxon>Polyporaceae</taxon>
        <taxon>Polyporus</taxon>
    </lineage>
</organism>
<evidence type="ECO:0000256" key="1">
    <source>
        <dbReference type="SAM" id="MobiDB-lite"/>
    </source>
</evidence>
<protein>
    <submittedName>
        <fullName evidence="2">Uncharacterized protein</fullName>
    </submittedName>
</protein>
<dbReference type="Proteomes" id="UP000308197">
    <property type="component" value="Unassembled WGS sequence"/>
</dbReference>
<accession>A0A5C3PR72</accession>
<dbReference type="InParanoid" id="A0A5C3PR72"/>
<feature type="region of interest" description="Disordered" evidence="1">
    <location>
        <begin position="104"/>
        <end position="147"/>
    </location>
</feature>
<dbReference type="EMBL" id="ML211007">
    <property type="protein sequence ID" value="TFK91982.1"/>
    <property type="molecule type" value="Genomic_DNA"/>
</dbReference>
<evidence type="ECO:0000313" key="2">
    <source>
        <dbReference type="EMBL" id="TFK91982.1"/>
    </source>
</evidence>
<reference evidence="2 3" key="1">
    <citation type="journal article" date="2019" name="Nat. Ecol. Evol.">
        <title>Megaphylogeny resolves global patterns of mushroom evolution.</title>
        <authorList>
            <person name="Varga T."/>
            <person name="Krizsan K."/>
            <person name="Foldi C."/>
            <person name="Dima B."/>
            <person name="Sanchez-Garcia M."/>
            <person name="Sanchez-Ramirez S."/>
            <person name="Szollosi G.J."/>
            <person name="Szarkandi J.G."/>
            <person name="Papp V."/>
            <person name="Albert L."/>
            <person name="Andreopoulos W."/>
            <person name="Angelini C."/>
            <person name="Antonin V."/>
            <person name="Barry K.W."/>
            <person name="Bougher N.L."/>
            <person name="Buchanan P."/>
            <person name="Buyck B."/>
            <person name="Bense V."/>
            <person name="Catcheside P."/>
            <person name="Chovatia M."/>
            <person name="Cooper J."/>
            <person name="Damon W."/>
            <person name="Desjardin D."/>
            <person name="Finy P."/>
            <person name="Geml J."/>
            <person name="Haridas S."/>
            <person name="Hughes K."/>
            <person name="Justo A."/>
            <person name="Karasinski D."/>
            <person name="Kautmanova I."/>
            <person name="Kiss B."/>
            <person name="Kocsube S."/>
            <person name="Kotiranta H."/>
            <person name="LaButti K.M."/>
            <person name="Lechner B.E."/>
            <person name="Liimatainen K."/>
            <person name="Lipzen A."/>
            <person name="Lukacs Z."/>
            <person name="Mihaltcheva S."/>
            <person name="Morgado L.N."/>
            <person name="Niskanen T."/>
            <person name="Noordeloos M.E."/>
            <person name="Ohm R.A."/>
            <person name="Ortiz-Santana B."/>
            <person name="Ovrebo C."/>
            <person name="Racz N."/>
            <person name="Riley R."/>
            <person name="Savchenko A."/>
            <person name="Shiryaev A."/>
            <person name="Soop K."/>
            <person name="Spirin V."/>
            <person name="Szebenyi C."/>
            <person name="Tomsovsky M."/>
            <person name="Tulloss R.E."/>
            <person name="Uehling J."/>
            <person name="Grigoriev I.V."/>
            <person name="Vagvolgyi C."/>
            <person name="Papp T."/>
            <person name="Martin F.M."/>
            <person name="Miettinen O."/>
            <person name="Hibbett D.S."/>
            <person name="Nagy L.G."/>
        </authorList>
    </citation>
    <scope>NUCLEOTIDE SEQUENCE [LARGE SCALE GENOMIC DNA]</scope>
    <source>
        <strain evidence="2 3">HHB13444</strain>
    </source>
</reference>